<dbReference type="EMBL" id="WCXA01000105">
    <property type="protein sequence ID" value="KAB3851982.1"/>
    <property type="molecule type" value="Genomic_DNA"/>
</dbReference>
<dbReference type="AlphaFoldDB" id="A0A7J5FNI7"/>
<evidence type="ECO:0000313" key="4">
    <source>
        <dbReference type="EMBL" id="NVB73504.1"/>
    </source>
</evidence>
<dbReference type="GeneID" id="93447034"/>
<feature type="compositionally biased region" description="Basic and acidic residues" evidence="1">
    <location>
        <begin position="70"/>
        <end position="90"/>
    </location>
</feature>
<evidence type="ECO:0000313" key="3">
    <source>
        <dbReference type="EMBL" id="KAB3851982.1"/>
    </source>
</evidence>
<organism evidence="3 5">
    <name type="scientific">Phocaeicola vulgatus</name>
    <name type="common">Bacteroides vulgatus</name>
    <dbReference type="NCBI Taxonomy" id="821"/>
    <lineage>
        <taxon>Bacteria</taxon>
        <taxon>Pseudomonadati</taxon>
        <taxon>Bacteroidota</taxon>
        <taxon>Bacteroidia</taxon>
        <taxon>Bacteroidales</taxon>
        <taxon>Bacteroidaceae</taxon>
        <taxon>Phocaeicola</taxon>
    </lineage>
</organism>
<keyword evidence="2" id="KW-1133">Transmembrane helix</keyword>
<dbReference type="Proteomes" id="UP000524321">
    <property type="component" value="Unassembled WGS sequence"/>
</dbReference>
<keyword evidence="2" id="KW-0472">Membrane</keyword>
<evidence type="ECO:0000256" key="1">
    <source>
        <dbReference type="SAM" id="MobiDB-lite"/>
    </source>
</evidence>
<feature type="transmembrane region" description="Helical" evidence="2">
    <location>
        <begin position="12"/>
        <end position="32"/>
    </location>
</feature>
<protein>
    <submittedName>
        <fullName evidence="3">Uncharacterized protein</fullName>
    </submittedName>
</protein>
<name>A0A7J5FNI7_PHOVU</name>
<sequence>MEEFLSKDGSVTILLFCFLLTLTIVFHILGFWKSYREYSRKQEEGNRKMNRTNVKGTDNQIANVKNAGQEIHHESNSKAGCKDKHQTIKI</sequence>
<keyword evidence="2" id="KW-0812">Transmembrane</keyword>
<evidence type="ECO:0000313" key="5">
    <source>
        <dbReference type="Proteomes" id="UP000470332"/>
    </source>
</evidence>
<reference evidence="4 6" key="3">
    <citation type="submission" date="2020-07" db="EMBL/GenBank/DDBJ databases">
        <title>Bacterial metabolism rescues the inhibition of intestinal drug absorption by food and drug additives.</title>
        <authorList>
            <person name="Zou L."/>
            <person name="Spanogiannopoulos P."/>
            <person name="Chien H.-C."/>
            <person name="Pieper L.M."/>
            <person name="Cai W."/>
            <person name="Khuri N."/>
            <person name="Pottel J."/>
            <person name="Vora B."/>
            <person name="Ni Z."/>
            <person name="Tsakalozou E."/>
            <person name="Zhang W."/>
            <person name="Shoichet B.K."/>
            <person name="Giacomini K.M."/>
            <person name="Turnbaugh P.J."/>
        </authorList>
    </citation>
    <scope>NUCLEOTIDE SEQUENCE [LARGE SCALE GENOMIC DNA]</scope>
    <source>
        <strain evidence="4 6">B33</strain>
    </source>
</reference>
<dbReference type="Proteomes" id="UP000470332">
    <property type="component" value="Unassembled WGS sequence"/>
</dbReference>
<dbReference type="EMBL" id="JABWDJ010000024">
    <property type="protein sequence ID" value="NVB73504.1"/>
    <property type="molecule type" value="Genomic_DNA"/>
</dbReference>
<reference evidence="4 6" key="2">
    <citation type="submission" date="2020-04" db="EMBL/GenBank/DDBJ databases">
        <authorList>
            <person name="Pieper L."/>
        </authorList>
    </citation>
    <scope>NUCLEOTIDE SEQUENCE [LARGE SCALE GENOMIC DNA]</scope>
    <source>
        <strain evidence="4 6">B33</strain>
    </source>
</reference>
<evidence type="ECO:0000313" key="6">
    <source>
        <dbReference type="Proteomes" id="UP000524321"/>
    </source>
</evidence>
<comment type="caution">
    <text evidence="3">The sequence shown here is derived from an EMBL/GenBank/DDBJ whole genome shotgun (WGS) entry which is preliminary data.</text>
</comment>
<proteinExistence type="predicted"/>
<accession>A0A7J5FNI7</accession>
<dbReference type="RefSeq" id="WP_007839209.1">
    <property type="nucleotide sequence ID" value="NZ_CAXSNX010000023.1"/>
</dbReference>
<reference evidence="3 5" key="1">
    <citation type="journal article" date="2019" name="Nat. Med.">
        <title>A library of human gut bacterial isolates paired with longitudinal multiomics data enables mechanistic microbiome research.</title>
        <authorList>
            <person name="Poyet M."/>
            <person name="Groussin M."/>
            <person name="Gibbons S.M."/>
            <person name="Avila-Pacheco J."/>
            <person name="Jiang X."/>
            <person name="Kearney S.M."/>
            <person name="Perrotta A.R."/>
            <person name="Berdy B."/>
            <person name="Zhao S."/>
            <person name="Lieberman T.D."/>
            <person name="Swanson P.K."/>
            <person name="Smith M."/>
            <person name="Roesemann S."/>
            <person name="Alexander J.E."/>
            <person name="Rich S.A."/>
            <person name="Livny J."/>
            <person name="Vlamakis H."/>
            <person name="Clish C."/>
            <person name="Bullock K."/>
            <person name="Deik A."/>
            <person name="Scott J."/>
            <person name="Pierce K.A."/>
            <person name="Xavier R.J."/>
            <person name="Alm E.J."/>
        </authorList>
    </citation>
    <scope>NUCLEOTIDE SEQUENCE [LARGE SCALE GENOMIC DNA]</scope>
    <source>
        <strain evidence="3 5">BIOML-A9</strain>
    </source>
</reference>
<feature type="region of interest" description="Disordered" evidence="1">
    <location>
        <begin position="67"/>
        <end position="90"/>
    </location>
</feature>
<evidence type="ECO:0000256" key="2">
    <source>
        <dbReference type="SAM" id="Phobius"/>
    </source>
</evidence>
<gene>
    <name evidence="3" type="ORF">GAS37_23650</name>
    <name evidence="4" type="ORF">HUV05_08215</name>
</gene>